<dbReference type="InterPro" id="IPR041796">
    <property type="entry name" value="Mre11_N"/>
</dbReference>
<dbReference type="InterPro" id="IPR014576">
    <property type="entry name" value="Pesterase_YhaO"/>
</dbReference>
<dbReference type="InterPro" id="IPR029052">
    <property type="entry name" value="Metallo-depent_PP-like"/>
</dbReference>
<dbReference type="InterPro" id="IPR050535">
    <property type="entry name" value="DNA_Repair-Maintenance_Comp"/>
</dbReference>
<dbReference type="AlphaFoldDB" id="A0A2L1UBF3"/>
<protein>
    <submittedName>
        <fullName evidence="3">Ser/Thr phosphatase family protein</fullName>
    </submittedName>
</protein>
<evidence type="ECO:0000313" key="3">
    <source>
        <dbReference type="EMBL" id="AVF25482.1"/>
    </source>
</evidence>
<evidence type="ECO:0000256" key="1">
    <source>
        <dbReference type="ARBA" id="ARBA00022801"/>
    </source>
</evidence>
<evidence type="ECO:0000313" key="4">
    <source>
        <dbReference type="Proteomes" id="UP000239833"/>
    </source>
</evidence>
<dbReference type="EMBL" id="CP019655">
    <property type="protein sequence ID" value="AVF25482.1"/>
    <property type="molecule type" value="Genomic_DNA"/>
</dbReference>
<gene>
    <name evidence="3" type="ORF">ERICIII_01283</name>
</gene>
<dbReference type="PANTHER" id="PTHR30337:SF7">
    <property type="entry name" value="PHOSPHOESTERASE"/>
    <property type="match status" value="1"/>
</dbReference>
<dbReference type="InterPro" id="IPR004843">
    <property type="entry name" value="Calcineurin-like_PHP"/>
</dbReference>
<dbReference type="GeneID" id="64218077"/>
<dbReference type="CDD" id="cd00840">
    <property type="entry name" value="MPP_Mre11_N"/>
    <property type="match status" value="1"/>
</dbReference>
<sequence length="436" mass="48124">MTAIQPFTFIHAADLHLDSPFKGMSGLPGAVRERIKESTFAALEGLVHAAFREKADFVVISGDIYDAADRSLRAQLRFQKAVSRLAEAGIGVYLIHGNHDPMNGGRASLDWPDKVHVFPADRVESVEVTTRERGIIAEVHGMSFASASVTENLARYYRAGRPDVYQIALLHTNVDGDPSHDNYAPCTRQQLIQSGMHYWALGHIHTRAVLHEEPYIVYPGNIQGRSIKECGPRGCYVVRVGEDGGTDLDFIELNDIRWELCKVSIEQLQTEQELKDLIEEELERLLGEAGGKDVIVRFILEGRGPLHLKLRDSHVLDELVQELREEQTALVTGGAGRTASFVWIESAVDRTGRELDLSSLKAEGGFLGDLISISEELLDSPEQLEAFVLEACKPLMDNPKLARALGPALPGRPAELLAAARELALDLLAEDRGWEG</sequence>
<dbReference type="PANTHER" id="PTHR30337">
    <property type="entry name" value="COMPONENT OF ATP-DEPENDENT DSDNA EXONUCLEASE"/>
    <property type="match status" value="1"/>
</dbReference>
<dbReference type="STRING" id="147375.BXP28_12095"/>
<dbReference type="RefSeq" id="WP_230460726.1">
    <property type="nucleotide sequence ID" value="NZ_CP019655.1"/>
</dbReference>
<dbReference type="SUPFAM" id="SSF56300">
    <property type="entry name" value="Metallo-dependent phosphatases"/>
    <property type="match status" value="1"/>
</dbReference>
<proteinExistence type="predicted"/>
<keyword evidence="1" id="KW-0378">Hydrolase</keyword>
<dbReference type="GO" id="GO:0016787">
    <property type="term" value="F:hydrolase activity"/>
    <property type="evidence" value="ECO:0007669"/>
    <property type="project" value="UniProtKB-KW"/>
</dbReference>
<evidence type="ECO:0000259" key="2">
    <source>
        <dbReference type="Pfam" id="PF00149"/>
    </source>
</evidence>
<name>A0A2L1UBF3_9BACL</name>
<dbReference type="Gene3D" id="3.60.21.10">
    <property type="match status" value="1"/>
</dbReference>
<accession>A0A2L1UBF3</accession>
<dbReference type="PIRSF" id="PIRSF033091">
    <property type="entry name" value="Pesterase_YhaO"/>
    <property type="match status" value="1"/>
</dbReference>
<organism evidence="3 4">
    <name type="scientific">Paenibacillus larvae subsp. larvae</name>
    <dbReference type="NCBI Taxonomy" id="147375"/>
    <lineage>
        <taxon>Bacteria</taxon>
        <taxon>Bacillati</taxon>
        <taxon>Bacillota</taxon>
        <taxon>Bacilli</taxon>
        <taxon>Bacillales</taxon>
        <taxon>Paenibacillaceae</taxon>
        <taxon>Paenibacillus</taxon>
    </lineage>
</organism>
<reference evidence="4" key="1">
    <citation type="submission" date="2017-02" db="EMBL/GenBank/DDBJ databases">
        <title>Delineation of Paenibacillus larvae strains originating from foulbrood outbreaks.</title>
        <authorList>
            <person name="Beims H."/>
            <person name="Bunk B."/>
            <person name="Sproeer C."/>
            <person name="Mohr K.I."/>
            <person name="Pradella S."/>
            <person name="Guenther G."/>
            <person name="Rohde M."/>
            <person name="von der Ohe W."/>
            <person name="Steinert M."/>
        </authorList>
    </citation>
    <scope>NUCLEOTIDE SEQUENCE [LARGE SCALE GENOMIC DNA]</scope>
    <source>
        <strain evidence="4">Eric_III</strain>
    </source>
</reference>
<dbReference type="Proteomes" id="UP000239833">
    <property type="component" value="Chromosome"/>
</dbReference>
<feature type="domain" description="Calcineurin-like phosphoesterase" evidence="2">
    <location>
        <begin position="8"/>
        <end position="206"/>
    </location>
</feature>
<dbReference type="Pfam" id="PF00149">
    <property type="entry name" value="Metallophos"/>
    <property type="match status" value="1"/>
</dbReference>